<dbReference type="HOGENOM" id="CLU_1678439_0_0_1"/>
<protein>
    <submittedName>
        <fullName evidence="1">Uncharacterized protein</fullName>
    </submittedName>
</protein>
<reference evidence="2" key="2">
    <citation type="submission" date="2015-01" db="EMBL/GenBank/DDBJ databases">
        <title>Evolutionary Origins and Diversification of the Mycorrhizal Mutualists.</title>
        <authorList>
            <consortium name="DOE Joint Genome Institute"/>
            <consortium name="Mycorrhizal Genomics Consortium"/>
            <person name="Kohler A."/>
            <person name="Kuo A."/>
            <person name="Nagy L.G."/>
            <person name="Floudas D."/>
            <person name="Copeland A."/>
            <person name="Barry K.W."/>
            <person name="Cichocki N."/>
            <person name="Veneault-Fourrey C."/>
            <person name="LaButti K."/>
            <person name="Lindquist E.A."/>
            <person name="Lipzen A."/>
            <person name="Lundell T."/>
            <person name="Morin E."/>
            <person name="Murat C."/>
            <person name="Riley R."/>
            <person name="Ohm R."/>
            <person name="Sun H."/>
            <person name="Tunlid A."/>
            <person name="Henrissat B."/>
            <person name="Grigoriev I.V."/>
            <person name="Hibbett D.S."/>
            <person name="Martin F."/>
        </authorList>
    </citation>
    <scope>NUCLEOTIDE SEQUENCE [LARGE SCALE GENOMIC DNA]</scope>
    <source>
        <strain evidence="2">Zn</strain>
    </source>
</reference>
<organism evidence="1 2">
    <name type="scientific">Oidiodendron maius (strain Zn)</name>
    <dbReference type="NCBI Taxonomy" id="913774"/>
    <lineage>
        <taxon>Eukaryota</taxon>
        <taxon>Fungi</taxon>
        <taxon>Dikarya</taxon>
        <taxon>Ascomycota</taxon>
        <taxon>Pezizomycotina</taxon>
        <taxon>Leotiomycetes</taxon>
        <taxon>Leotiomycetes incertae sedis</taxon>
        <taxon>Myxotrichaceae</taxon>
        <taxon>Oidiodendron</taxon>
    </lineage>
</organism>
<gene>
    <name evidence="1" type="ORF">OIDMADRAFT_21120</name>
</gene>
<evidence type="ECO:0000313" key="2">
    <source>
        <dbReference type="Proteomes" id="UP000054321"/>
    </source>
</evidence>
<name>A0A0C3GGK4_OIDMZ</name>
<dbReference type="EMBL" id="KN832887">
    <property type="protein sequence ID" value="KIM95280.1"/>
    <property type="molecule type" value="Genomic_DNA"/>
</dbReference>
<evidence type="ECO:0000313" key="1">
    <source>
        <dbReference type="EMBL" id="KIM95280.1"/>
    </source>
</evidence>
<reference evidence="1 2" key="1">
    <citation type="submission" date="2014-04" db="EMBL/GenBank/DDBJ databases">
        <authorList>
            <consortium name="DOE Joint Genome Institute"/>
            <person name="Kuo A."/>
            <person name="Martino E."/>
            <person name="Perotto S."/>
            <person name="Kohler A."/>
            <person name="Nagy L.G."/>
            <person name="Floudas D."/>
            <person name="Copeland A."/>
            <person name="Barry K.W."/>
            <person name="Cichocki N."/>
            <person name="Veneault-Fourrey C."/>
            <person name="LaButti K."/>
            <person name="Lindquist E.A."/>
            <person name="Lipzen A."/>
            <person name="Lundell T."/>
            <person name="Morin E."/>
            <person name="Murat C."/>
            <person name="Sun H."/>
            <person name="Tunlid A."/>
            <person name="Henrissat B."/>
            <person name="Grigoriev I.V."/>
            <person name="Hibbett D.S."/>
            <person name="Martin F."/>
            <person name="Nordberg H.P."/>
            <person name="Cantor M.N."/>
            <person name="Hua S.X."/>
        </authorList>
    </citation>
    <scope>NUCLEOTIDE SEQUENCE [LARGE SCALE GENOMIC DNA]</scope>
    <source>
        <strain evidence="1 2">Zn</strain>
    </source>
</reference>
<proteinExistence type="predicted"/>
<dbReference type="Proteomes" id="UP000054321">
    <property type="component" value="Unassembled WGS sequence"/>
</dbReference>
<keyword evidence="2" id="KW-1185">Reference proteome</keyword>
<accession>A0A0C3GGK4</accession>
<dbReference type="AlphaFoldDB" id="A0A0C3GGK4"/>
<dbReference type="InParanoid" id="A0A0C3GGK4"/>
<sequence>MLIAFNGCGKRYHYENIEWDAKNVVYLRSDAVINHHSPLSTYRWEIDNHRVFVSSFKSATGITLSGAFSTAIMRITTVILWELVTVAMASPTLEVSDSVCPCFPGCECPSGTHLLLRTQCSLPCTLLPLLWMYWRNRGNLCHSLECTAKQNLQSQAV</sequence>